<dbReference type="EMBL" id="KZ824317">
    <property type="protein sequence ID" value="RAL08258.1"/>
    <property type="molecule type" value="Genomic_DNA"/>
</dbReference>
<keyword evidence="1" id="KW-1133">Transmembrane helix</keyword>
<dbReference type="Proteomes" id="UP000248961">
    <property type="component" value="Unassembled WGS sequence"/>
</dbReference>
<feature type="transmembrane region" description="Helical" evidence="1">
    <location>
        <begin position="120"/>
        <end position="143"/>
    </location>
</feature>
<feature type="transmembrane region" description="Helical" evidence="1">
    <location>
        <begin position="202"/>
        <end position="227"/>
    </location>
</feature>
<name>A0A395HN35_ASPHC</name>
<accession>A0A395HN35</accession>
<keyword evidence="4" id="KW-1185">Reference proteome</keyword>
<dbReference type="AlphaFoldDB" id="A0A395HN35"/>
<dbReference type="PANTHER" id="PTHR37013">
    <property type="entry name" value="INTEGRAL MEMBRANE PROTEIN (AFU_ORTHOLOGUE AFUA_1G05950)-RELATED"/>
    <property type="match status" value="1"/>
</dbReference>
<gene>
    <name evidence="3" type="ORF">BO97DRAFT_473166</name>
</gene>
<dbReference type="Pfam" id="PF24802">
    <property type="entry name" value="DUF7703"/>
    <property type="match status" value="1"/>
</dbReference>
<evidence type="ECO:0000313" key="3">
    <source>
        <dbReference type="EMBL" id="RAL08258.1"/>
    </source>
</evidence>
<feature type="transmembrane region" description="Helical" evidence="1">
    <location>
        <begin position="86"/>
        <end position="108"/>
    </location>
</feature>
<feature type="transmembrane region" description="Helical" evidence="1">
    <location>
        <begin position="56"/>
        <end position="80"/>
    </location>
</feature>
<feature type="domain" description="DUF7703" evidence="2">
    <location>
        <begin position="21"/>
        <end position="254"/>
    </location>
</feature>
<dbReference type="OrthoDB" id="405906at2759"/>
<sequence>MSAFSDRPSEGSLSEVTPGNTVQKYVISAFAAITWYNAIELVILCLMTFQRYRGMYFWSLLVSSFSLIPHVLGYTLFLFALDVSPYISVTLIILTWYCMVTGHSLVLWSRLHLVLDRPRLLHWILGLIITDAVLFHLPTTVTLYGALTGNPRFQSGYHAMERIQLVGFCVQEALLSGIYVWETIKLLRLRPERPRRLILAQLLVINIVILILDLVVVAIEYAGYYALQVMFKPVAYSIKLKLEYAILGRLVQIAKGPSLDDPYPGSNTSATSAFVTTPQGWDECGPSETNDSAVATMAKIFDLNSSSEGQLSYAFPV</sequence>
<dbReference type="InterPro" id="IPR056120">
    <property type="entry name" value="DUF7703"/>
</dbReference>
<keyword evidence="1" id="KW-0472">Membrane</keyword>
<evidence type="ECO:0000256" key="1">
    <source>
        <dbReference type="SAM" id="Phobius"/>
    </source>
</evidence>
<dbReference type="STRING" id="1450537.A0A395HN35"/>
<feature type="transmembrane region" description="Helical" evidence="1">
    <location>
        <begin position="163"/>
        <end position="181"/>
    </location>
</feature>
<dbReference type="PANTHER" id="PTHR37013:SF7">
    <property type="entry name" value="INTEGRAL MEMBRANE PROTEIN"/>
    <property type="match status" value="1"/>
</dbReference>
<evidence type="ECO:0000313" key="4">
    <source>
        <dbReference type="Proteomes" id="UP000248961"/>
    </source>
</evidence>
<dbReference type="RefSeq" id="XP_025547412.1">
    <property type="nucleotide sequence ID" value="XM_025700209.1"/>
</dbReference>
<dbReference type="VEuPathDB" id="FungiDB:BO97DRAFT_473166"/>
<keyword evidence="1" id="KW-0812">Transmembrane</keyword>
<evidence type="ECO:0000259" key="2">
    <source>
        <dbReference type="Pfam" id="PF24802"/>
    </source>
</evidence>
<organism evidence="3 4">
    <name type="scientific">Aspergillus homomorphus (strain CBS 101889)</name>
    <dbReference type="NCBI Taxonomy" id="1450537"/>
    <lineage>
        <taxon>Eukaryota</taxon>
        <taxon>Fungi</taxon>
        <taxon>Dikarya</taxon>
        <taxon>Ascomycota</taxon>
        <taxon>Pezizomycotina</taxon>
        <taxon>Eurotiomycetes</taxon>
        <taxon>Eurotiomycetidae</taxon>
        <taxon>Eurotiales</taxon>
        <taxon>Aspergillaceae</taxon>
        <taxon>Aspergillus</taxon>
        <taxon>Aspergillus subgen. Circumdati</taxon>
    </lineage>
</organism>
<protein>
    <recommendedName>
        <fullName evidence="2">DUF7703 domain-containing protein</fullName>
    </recommendedName>
</protein>
<feature type="transmembrane region" description="Helical" evidence="1">
    <location>
        <begin position="25"/>
        <end position="49"/>
    </location>
</feature>
<proteinExistence type="predicted"/>
<dbReference type="GeneID" id="37204498"/>
<reference evidence="3 4" key="1">
    <citation type="submission" date="2018-02" db="EMBL/GenBank/DDBJ databases">
        <title>The genomes of Aspergillus section Nigri reveals drivers in fungal speciation.</title>
        <authorList>
            <consortium name="DOE Joint Genome Institute"/>
            <person name="Vesth T.C."/>
            <person name="Nybo J."/>
            <person name="Theobald S."/>
            <person name="Brandl J."/>
            <person name="Frisvad J.C."/>
            <person name="Nielsen K.F."/>
            <person name="Lyhne E.K."/>
            <person name="Kogle M.E."/>
            <person name="Kuo A."/>
            <person name="Riley R."/>
            <person name="Clum A."/>
            <person name="Nolan M."/>
            <person name="Lipzen A."/>
            <person name="Salamov A."/>
            <person name="Henrissat B."/>
            <person name="Wiebenga A."/>
            <person name="De vries R.P."/>
            <person name="Grigoriev I.V."/>
            <person name="Mortensen U.H."/>
            <person name="Andersen M.R."/>
            <person name="Baker S.E."/>
        </authorList>
    </citation>
    <scope>NUCLEOTIDE SEQUENCE [LARGE SCALE GENOMIC DNA]</scope>
    <source>
        <strain evidence="3 4">CBS 101889</strain>
    </source>
</reference>